<organism evidence="2 3">
    <name type="scientific">Nostoc paludosum FACHB-159</name>
    <dbReference type="NCBI Taxonomy" id="2692908"/>
    <lineage>
        <taxon>Bacteria</taxon>
        <taxon>Bacillati</taxon>
        <taxon>Cyanobacteriota</taxon>
        <taxon>Cyanophyceae</taxon>
        <taxon>Nostocales</taxon>
        <taxon>Nostocaceae</taxon>
        <taxon>Nostoc</taxon>
    </lineage>
</organism>
<reference evidence="2 3" key="1">
    <citation type="journal article" date="2020" name="ISME J.">
        <title>Comparative genomics reveals insights into cyanobacterial evolution and habitat adaptation.</title>
        <authorList>
            <person name="Chen M.Y."/>
            <person name="Teng W.K."/>
            <person name="Zhao L."/>
            <person name="Hu C.X."/>
            <person name="Zhou Y.K."/>
            <person name="Han B.P."/>
            <person name="Song L.R."/>
            <person name="Shu W.S."/>
        </authorList>
    </citation>
    <scope>NUCLEOTIDE SEQUENCE [LARGE SCALE GENOMIC DNA]</scope>
    <source>
        <strain evidence="2 3">FACHB-159</strain>
    </source>
</reference>
<dbReference type="Proteomes" id="UP000637383">
    <property type="component" value="Unassembled WGS sequence"/>
</dbReference>
<sequence length="120" mass="13806">MGLRYNPIFVWLTLPLAICTLLIALMIGKGLLVLCAIVQIVWSVLVLQNPVCFVYSTEIVEKNLAGMSFVKYRFDGYRDLLIENDSLYLFQNGKKIKVISKFLYHPQDWKAMVEDITSNQ</sequence>
<name>A0ABR8KFN2_9NOSO</name>
<keyword evidence="1" id="KW-0812">Transmembrane</keyword>
<feature type="transmembrane region" description="Helical" evidence="1">
    <location>
        <begin position="7"/>
        <end position="25"/>
    </location>
</feature>
<evidence type="ECO:0000313" key="2">
    <source>
        <dbReference type="EMBL" id="MBD2738365.1"/>
    </source>
</evidence>
<comment type="caution">
    <text evidence="2">The sequence shown here is derived from an EMBL/GenBank/DDBJ whole genome shotgun (WGS) entry which is preliminary data.</text>
</comment>
<keyword evidence="1" id="KW-1133">Transmembrane helix</keyword>
<dbReference type="RefSeq" id="WP_190958908.1">
    <property type="nucleotide sequence ID" value="NZ_JACJTU010000048.1"/>
</dbReference>
<gene>
    <name evidence="2" type="ORF">H6H03_31555</name>
</gene>
<keyword evidence="3" id="KW-1185">Reference proteome</keyword>
<evidence type="ECO:0000256" key="1">
    <source>
        <dbReference type="SAM" id="Phobius"/>
    </source>
</evidence>
<proteinExistence type="predicted"/>
<accession>A0ABR8KFN2</accession>
<protein>
    <submittedName>
        <fullName evidence="2">Uncharacterized protein</fullName>
    </submittedName>
</protein>
<dbReference type="EMBL" id="JACJTU010000048">
    <property type="protein sequence ID" value="MBD2738365.1"/>
    <property type="molecule type" value="Genomic_DNA"/>
</dbReference>
<evidence type="ECO:0000313" key="3">
    <source>
        <dbReference type="Proteomes" id="UP000637383"/>
    </source>
</evidence>
<keyword evidence="1" id="KW-0472">Membrane</keyword>
<feature type="transmembrane region" description="Helical" evidence="1">
    <location>
        <begin position="31"/>
        <end position="55"/>
    </location>
</feature>